<feature type="compositionally biased region" description="Basic and acidic residues" evidence="1">
    <location>
        <begin position="183"/>
        <end position="203"/>
    </location>
</feature>
<evidence type="ECO:0000313" key="4">
    <source>
        <dbReference type="Proteomes" id="UP000011976"/>
    </source>
</evidence>
<feature type="domain" description="DUF4604" evidence="2">
    <location>
        <begin position="11"/>
        <end position="218"/>
    </location>
</feature>
<dbReference type="Proteomes" id="UP000011976">
    <property type="component" value="Unassembled WGS sequence"/>
</dbReference>
<feature type="compositionally biased region" description="Basic and acidic residues" evidence="1">
    <location>
        <begin position="33"/>
        <end position="44"/>
    </location>
</feature>
<gene>
    <name evidence="3" type="ORF">PANT_18c00080</name>
</gene>
<evidence type="ECO:0000259" key="2">
    <source>
        <dbReference type="Pfam" id="PF15377"/>
    </source>
</evidence>
<accession>M9MF29</accession>
<proteinExistence type="predicted"/>
<evidence type="ECO:0000256" key="1">
    <source>
        <dbReference type="SAM" id="MobiDB-lite"/>
    </source>
</evidence>
<dbReference type="Pfam" id="PF15377">
    <property type="entry name" value="DUF4604"/>
    <property type="match status" value="1"/>
</dbReference>
<dbReference type="OrthoDB" id="2553298at2759"/>
<feature type="region of interest" description="Disordered" evidence="1">
    <location>
        <begin position="31"/>
        <end position="75"/>
    </location>
</feature>
<feature type="compositionally biased region" description="Acidic residues" evidence="1">
    <location>
        <begin position="63"/>
        <end position="74"/>
    </location>
</feature>
<dbReference type="AlphaFoldDB" id="M9MF29"/>
<feature type="region of interest" description="Disordered" evidence="1">
    <location>
        <begin position="94"/>
        <end position="218"/>
    </location>
</feature>
<sequence>MSGRKGNLASRSLEYRAPEVPSFLKALKAQVSESDRYSRKRPNDELDSLVSFASSASKRKACDEDETGDLDSDDELRGAQVVVLKDGKHLSQQQALEAKADLAQKSPAPSNSSQNIASSASNSSALKRRRQPVTGGAASDSVSTALDPHSLQEGAKRGDTSLDQVKQLIREDRQAKASTNHTPKQDTNTKEGKRKLKNAEARKLKAKSGKGLSFDLDD</sequence>
<organism evidence="3 4">
    <name type="scientific">Pseudozyma antarctica (strain T-34)</name>
    <name type="common">Yeast</name>
    <name type="synonym">Candida antarctica</name>
    <dbReference type="NCBI Taxonomy" id="1151754"/>
    <lineage>
        <taxon>Eukaryota</taxon>
        <taxon>Fungi</taxon>
        <taxon>Dikarya</taxon>
        <taxon>Basidiomycota</taxon>
        <taxon>Ustilaginomycotina</taxon>
        <taxon>Ustilaginomycetes</taxon>
        <taxon>Ustilaginales</taxon>
        <taxon>Ustilaginaceae</taxon>
        <taxon>Moesziomyces</taxon>
    </lineage>
</organism>
<evidence type="ECO:0000313" key="3">
    <source>
        <dbReference type="EMBL" id="GAC75828.1"/>
    </source>
</evidence>
<name>M9MF29_PSEA3</name>
<dbReference type="EMBL" id="DF196784">
    <property type="protein sequence ID" value="GAC75828.1"/>
    <property type="molecule type" value="Genomic_DNA"/>
</dbReference>
<dbReference type="InterPro" id="IPR027911">
    <property type="entry name" value="DUF4604"/>
</dbReference>
<reference evidence="4" key="1">
    <citation type="journal article" date="2013" name="Genome Announc.">
        <title>Genome sequence of the basidiomycetous yeast Pseudozyma antarctica T-34, a producer of the glycolipid biosurfactants mannosylerythritol lipids.</title>
        <authorList>
            <person name="Morita T."/>
            <person name="Koike H."/>
            <person name="Koyama Y."/>
            <person name="Hagiwara H."/>
            <person name="Ito E."/>
            <person name="Fukuoka T."/>
            <person name="Imura T."/>
            <person name="Machida M."/>
            <person name="Kitamoto D."/>
        </authorList>
    </citation>
    <scope>NUCLEOTIDE SEQUENCE [LARGE SCALE GENOMIC DNA]</scope>
    <source>
        <strain evidence="4">T-34</strain>
    </source>
</reference>
<feature type="compositionally biased region" description="Low complexity" evidence="1">
    <location>
        <begin position="106"/>
        <end position="125"/>
    </location>
</feature>
<protein>
    <recommendedName>
        <fullName evidence="2">DUF4604 domain-containing protein</fullName>
    </recommendedName>
</protein>